<dbReference type="InterPro" id="IPR042095">
    <property type="entry name" value="SUMF_sf"/>
</dbReference>
<evidence type="ECO:0000259" key="1">
    <source>
        <dbReference type="Pfam" id="PF03781"/>
    </source>
</evidence>
<reference evidence="2" key="1">
    <citation type="submission" date="2020-10" db="EMBL/GenBank/DDBJ databases">
        <authorList>
            <person name="Gilroy R."/>
        </authorList>
    </citation>
    <scope>NUCLEOTIDE SEQUENCE</scope>
    <source>
        <strain evidence="2">2889</strain>
    </source>
</reference>
<dbReference type="SUPFAM" id="SSF56436">
    <property type="entry name" value="C-type lectin-like"/>
    <property type="match status" value="1"/>
</dbReference>
<dbReference type="InterPro" id="IPR051043">
    <property type="entry name" value="Sulfatase_Mod_Factor_Kinase"/>
</dbReference>
<feature type="domain" description="Sulfatase-modifying factor enzyme-like" evidence="1">
    <location>
        <begin position="145"/>
        <end position="372"/>
    </location>
</feature>
<organism evidence="2 3">
    <name type="scientific">Candidatus Pullibacteroides excrementavium</name>
    <dbReference type="NCBI Taxonomy" id="2840905"/>
    <lineage>
        <taxon>Bacteria</taxon>
        <taxon>Pseudomonadati</taxon>
        <taxon>Bacteroidota</taxon>
        <taxon>Bacteroidia</taxon>
        <taxon>Bacteroidales</taxon>
        <taxon>Candidatus Pullibacteroides</taxon>
    </lineage>
</organism>
<accession>A0A9D9H2F9</accession>
<feature type="non-terminal residue" evidence="2">
    <location>
        <position position="1"/>
    </location>
</feature>
<evidence type="ECO:0000313" key="2">
    <source>
        <dbReference type="EMBL" id="MBO8432323.1"/>
    </source>
</evidence>
<gene>
    <name evidence="2" type="ORF">IAB08_03385</name>
</gene>
<dbReference type="GO" id="GO:0120147">
    <property type="term" value="F:formylglycine-generating oxidase activity"/>
    <property type="evidence" value="ECO:0007669"/>
    <property type="project" value="TreeGrafter"/>
</dbReference>
<dbReference type="Pfam" id="PF03781">
    <property type="entry name" value="FGE-sulfatase"/>
    <property type="match status" value="1"/>
</dbReference>
<name>A0A9D9H2F9_9BACT</name>
<comment type="caution">
    <text evidence="2">The sequence shown here is derived from an EMBL/GenBank/DDBJ whole genome shotgun (WGS) entry which is preliminary data.</text>
</comment>
<dbReference type="PANTHER" id="PTHR23150:SF19">
    <property type="entry name" value="FORMYLGLYCINE-GENERATING ENZYME"/>
    <property type="match status" value="1"/>
</dbReference>
<dbReference type="Proteomes" id="UP000823612">
    <property type="component" value="Unassembled WGS sequence"/>
</dbReference>
<evidence type="ECO:0000313" key="3">
    <source>
        <dbReference type="Proteomes" id="UP000823612"/>
    </source>
</evidence>
<protein>
    <submittedName>
        <fullName evidence="2">Formylglycine-generating enzyme family protein</fullName>
    </submittedName>
</protein>
<dbReference type="InterPro" id="IPR005532">
    <property type="entry name" value="SUMF_dom"/>
</dbReference>
<dbReference type="InterPro" id="IPR016187">
    <property type="entry name" value="CTDL_fold"/>
</dbReference>
<proteinExistence type="predicted"/>
<dbReference type="EMBL" id="JADIMZ010000048">
    <property type="protein sequence ID" value="MBO8432323.1"/>
    <property type="molecule type" value="Genomic_DNA"/>
</dbReference>
<reference evidence="2" key="2">
    <citation type="journal article" date="2021" name="PeerJ">
        <title>Extensive microbial diversity within the chicken gut microbiome revealed by metagenomics and culture.</title>
        <authorList>
            <person name="Gilroy R."/>
            <person name="Ravi A."/>
            <person name="Getino M."/>
            <person name="Pursley I."/>
            <person name="Horton D.L."/>
            <person name="Alikhan N.F."/>
            <person name="Baker D."/>
            <person name="Gharbi K."/>
            <person name="Hall N."/>
            <person name="Watson M."/>
            <person name="Adriaenssens E.M."/>
            <person name="Foster-Nyarko E."/>
            <person name="Jarju S."/>
            <person name="Secka A."/>
            <person name="Antonio M."/>
            <person name="Oren A."/>
            <person name="Chaudhuri R.R."/>
            <person name="La Ragione R."/>
            <person name="Hildebrand F."/>
            <person name="Pallen M.J."/>
        </authorList>
    </citation>
    <scope>NUCLEOTIDE SEQUENCE</scope>
    <source>
        <strain evidence="2">2889</strain>
    </source>
</reference>
<dbReference type="Gene3D" id="3.90.1580.10">
    <property type="entry name" value="paralog of FGE (formylglycine-generating enzyme)"/>
    <property type="match status" value="1"/>
</dbReference>
<dbReference type="PANTHER" id="PTHR23150">
    <property type="entry name" value="SULFATASE MODIFYING FACTOR 1, 2"/>
    <property type="match status" value="1"/>
</dbReference>
<dbReference type="AlphaFoldDB" id="A0A9D9H2F9"/>
<sequence>MVSVYGREIYRNPDRLKNLMGDLFSGEERIKRLFRRVLVEDKLSVKVYEIAQKPANERPPFYTRLACQFAEADCRPMEFGLEVVAALVAGLTGEKLTTSGVRQPLRPESTDKAGQKTRKRKILAQVFPVSGSRNKIVQLGQAKFDMVYVEGGTFRMGATEEQGEEAKSNERPVHEVSLAEFMIGQCTVTQALWMEVMGKNPSLGKRGGNYPVNKVSWIDCQKFIRRLNSQTGLKFRLPTEAEWEYAARGGKKSKGYRYAGSDNPDRVGWYKENSWEKCDAEGNRLWHVHEAGGKKANELGIFDMSGNLWEWCQDWAGDYDTRARTDPKGDLTGSARVVRGGCFRAVAGRCRVTARWEYVPDQSRDFLGLRLALSL</sequence>